<organism evidence="1">
    <name type="scientific">Oppiella nova</name>
    <dbReference type="NCBI Taxonomy" id="334625"/>
    <lineage>
        <taxon>Eukaryota</taxon>
        <taxon>Metazoa</taxon>
        <taxon>Ecdysozoa</taxon>
        <taxon>Arthropoda</taxon>
        <taxon>Chelicerata</taxon>
        <taxon>Arachnida</taxon>
        <taxon>Acari</taxon>
        <taxon>Acariformes</taxon>
        <taxon>Sarcoptiformes</taxon>
        <taxon>Oribatida</taxon>
        <taxon>Brachypylina</taxon>
        <taxon>Oppioidea</taxon>
        <taxon>Oppiidae</taxon>
        <taxon>Oppiella</taxon>
    </lineage>
</organism>
<evidence type="ECO:0000313" key="2">
    <source>
        <dbReference type="Proteomes" id="UP000728032"/>
    </source>
</evidence>
<dbReference type="EMBL" id="CAJPVJ010044837">
    <property type="protein sequence ID" value="CAG2182420.1"/>
    <property type="molecule type" value="Genomic_DNA"/>
</dbReference>
<accession>A0A7R9R1S2</accession>
<dbReference type="AlphaFoldDB" id="A0A7R9R1S2"/>
<dbReference type="Proteomes" id="UP000728032">
    <property type="component" value="Unassembled WGS sequence"/>
</dbReference>
<keyword evidence="2" id="KW-1185">Reference proteome</keyword>
<name>A0A7R9R1S2_9ACAR</name>
<reference evidence="1" key="1">
    <citation type="submission" date="2020-11" db="EMBL/GenBank/DDBJ databases">
        <authorList>
            <person name="Tran Van P."/>
        </authorList>
    </citation>
    <scope>NUCLEOTIDE SEQUENCE</scope>
</reference>
<dbReference type="OrthoDB" id="9970989at2759"/>
<proteinExistence type="predicted"/>
<protein>
    <submittedName>
        <fullName evidence="1">Uncharacterized protein</fullName>
    </submittedName>
</protein>
<feature type="non-terminal residue" evidence="1">
    <location>
        <position position="1"/>
    </location>
</feature>
<evidence type="ECO:0000313" key="1">
    <source>
        <dbReference type="EMBL" id="CAD7665283.1"/>
    </source>
</evidence>
<dbReference type="EMBL" id="OC959662">
    <property type="protein sequence ID" value="CAD7665283.1"/>
    <property type="molecule type" value="Genomic_DNA"/>
</dbReference>
<sequence length="232" mass="25966">MFVAVDQNPNYYHITYRTFGDSTHIETFDPSDTADDVIKQLRSFGLKDPKPAVSGVQNERNAHTLNTTVITIFERHNFSGEVRELRLQAPDLVRSPRTIDDGRAFGLNGWSEYIAAVDPTNTGVRITRRLDPSVGKEVATLIVDGTTAGVWDSTNITGKGVWAEQTVQIGAQLTQNKTHINVRQVFVSSAVDFNEFRYEIDSLVRGQWVRTDVLEVGPNHPGDEKAHHYQIS</sequence>
<gene>
    <name evidence="1" type="ORF">ONB1V03_LOCUS21841</name>
</gene>